<evidence type="ECO:0008006" key="4">
    <source>
        <dbReference type="Google" id="ProtNLM"/>
    </source>
</evidence>
<accession>E9I219</accession>
<feature type="chain" id="PRO_5003242065" description="Secreted protein" evidence="1">
    <location>
        <begin position="17"/>
        <end position="73"/>
    </location>
</feature>
<evidence type="ECO:0000313" key="3">
    <source>
        <dbReference type="Proteomes" id="UP000000305"/>
    </source>
</evidence>
<evidence type="ECO:0000256" key="1">
    <source>
        <dbReference type="SAM" id="SignalP"/>
    </source>
</evidence>
<gene>
    <name evidence="2" type="ORF">DAPPUDRAFT_337742</name>
</gene>
<dbReference type="AlphaFoldDB" id="E9I219"/>
<protein>
    <recommendedName>
        <fullName evidence="4">Secreted protein</fullName>
    </recommendedName>
</protein>
<dbReference type="KEGG" id="dpx:DAPPUDRAFT_337742"/>
<keyword evidence="3" id="KW-1185">Reference proteome</keyword>
<sequence length="73" mass="8317">MCFILVSAWLSEAVCCCDPMQNILTCLLAAGKLHESIHLTKFGNRRVWDSIWIHPPFSTYLPKNREGVLKITV</sequence>
<organism evidence="2 3">
    <name type="scientific">Daphnia pulex</name>
    <name type="common">Water flea</name>
    <dbReference type="NCBI Taxonomy" id="6669"/>
    <lineage>
        <taxon>Eukaryota</taxon>
        <taxon>Metazoa</taxon>
        <taxon>Ecdysozoa</taxon>
        <taxon>Arthropoda</taxon>
        <taxon>Crustacea</taxon>
        <taxon>Branchiopoda</taxon>
        <taxon>Diplostraca</taxon>
        <taxon>Cladocera</taxon>
        <taxon>Anomopoda</taxon>
        <taxon>Daphniidae</taxon>
        <taxon>Daphnia</taxon>
    </lineage>
</organism>
<feature type="signal peptide" evidence="1">
    <location>
        <begin position="1"/>
        <end position="16"/>
    </location>
</feature>
<dbReference type="HOGENOM" id="CLU_2707300_0_0_1"/>
<keyword evidence="1" id="KW-0732">Signal</keyword>
<dbReference type="InParanoid" id="E9I219"/>
<evidence type="ECO:0000313" key="2">
    <source>
        <dbReference type="EMBL" id="EFX61960.1"/>
    </source>
</evidence>
<name>E9I219_DAPPU</name>
<dbReference type="Proteomes" id="UP000000305">
    <property type="component" value="Unassembled WGS sequence"/>
</dbReference>
<dbReference type="EMBL" id="GL733955">
    <property type="protein sequence ID" value="EFX61960.1"/>
    <property type="molecule type" value="Genomic_DNA"/>
</dbReference>
<reference evidence="2 3" key="1">
    <citation type="journal article" date="2011" name="Science">
        <title>The ecoresponsive genome of Daphnia pulex.</title>
        <authorList>
            <person name="Colbourne J.K."/>
            <person name="Pfrender M.E."/>
            <person name="Gilbert D."/>
            <person name="Thomas W.K."/>
            <person name="Tucker A."/>
            <person name="Oakley T.H."/>
            <person name="Tokishita S."/>
            <person name="Aerts A."/>
            <person name="Arnold G.J."/>
            <person name="Basu M.K."/>
            <person name="Bauer D.J."/>
            <person name="Caceres C.E."/>
            <person name="Carmel L."/>
            <person name="Casola C."/>
            <person name="Choi J.H."/>
            <person name="Detter J.C."/>
            <person name="Dong Q."/>
            <person name="Dusheyko S."/>
            <person name="Eads B.D."/>
            <person name="Frohlich T."/>
            <person name="Geiler-Samerotte K.A."/>
            <person name="Gerlach D."/>
            <person name="Hatcher P."/>
            <person name="Jogdeo S."/>
            <person name="Krijgsveld J."/>
            <person name="Kriventseva E.V."/>
            <person name="Kultz D."/>
            <person name="Laforsch C."/>
            <person name="Lindquist E."/>
            <person name="Lopez J."/>
            <person name="Manak J.R."/>
            <person name="Muller J."/>
            <person name="Pangilinan J."/>
            <person name="Patwardhan R.P."/>
            <person name="Pitluck S."/>
            <person name="Pritham E.J."/>
            <person name="Rechtsteiner A."/>
            <person name="Rho M."/>
            <person name="Rogozin I.B."/>
            <person name="Sakarya O."/>
            <person name="Salamov A."/>
            <person name="Schaack S."/>
            <person name="Shapiro H."/>
            <person name="Shiga Y."/>
            <person name="Skalitzky C."/>
            <person name="Smith Z."/>
            <person name="Souvorov A."/>
            <person name="Sung W."/>
            <person name="Tang Z."/>
            <person name="Tsuchiya D."/>
            <person name="Tu H."/>
            <person name="Vos H."/>
            <person name="Wang M."/>
            <person name="Wolf Y.I."/>
            <person name="Yamagata H."/>
            <person name="Yamada T."/>
            <person name="Ye Y."/>
            <person name="Shaw J.R."/>
            <person name="Andrews J."/>
            <person name="Crease T.J."/>
            <person name="Tang H."/>
            <person name="Lucas S.M."/>
            <person name="Robertson H.M."/>
            <person name="Bork P."/>
            <person name="Koonin E.V."/>
            <person name="Zdobnov E.M."/>
            <person name="Grigoriev I.V."/>
            <person name="Lynch M."/>
            <person name="Boore J.L."/>
        </authorList>
    </citation>
    <scope>NUCLEOTIDE SEQUENCE [LARGE SCALE GENOMIC DNA]</scope>
</reference>
<proteinExistence type="predicted"/>